<dbReference type="PANTHER" id="PTHR23324">
    <property type="entry name" value="SEC14 RELATED PROTEIN"/>
    <property type="match status" value="1"/>
</dbReference>
<evidence type="ECO:0000259" key="2">
    <source>
        <dbReference type="PROSITE" id="PS50191"/>
    </source>
</evidence>
<dbReference type="AlphaFoldDB" id="A0AAV6TRH3"/>
<dbReference type="Proteomes" id="UP000827092">
    <property type="component" value="Unassembled WGS sequence"/>
</dbReference>
<dbReference type="InterPro" id="IPR009038">
    <property type="entry name" value="GOLD_dom"/>
</dbReference>
<dbReference type="EMBL" id="JAFNEN010001199">
    <property type="protein sequence ID" value="KAG8174499.1"/>
    <property type="molecule type" value="Genomic_DNA"/>
</dbReference>
<dbReference type="Gene3D" id="2.60.120.680">
    <property type="entry name" value="GOLD domain"/>
    <property type="match status" value="1"/>
</dbReference>
<gene>
    <name evidence="4" type="ORF">JTE90_000197</name>
</gene>
<dbReference type="PROSITE" id="PS50866">
    <property type="entry name" value="GOLD"/>
    <property type="match status" value="1"/>
</dbReference>
<dbReference type="SMART" id="SM00516">
    <property type="entry name" value="SEC14"/>
    <property type="match status" value="1"/>
</dbReference>
<dbReference type="SUPFAM" id="SSF46938">
    <property type="entry name" value="CRAL/TRIO N-terminal domain"/>
    <property type="match status" value="1"/>
</dbReference>
<dbReference type="InterPro" id="IPR011074">
    <property type="entry name" value="CRAL/TRIO_N_dom"/>
</dbReference>
<feature type="compositionally biased region" description="Pro residues" evidence="1">
    <location>
        <begin position="442"/>
        <end position="451"/>
    </location>
</feature>
<protein>
    <recommendedName>
        <fullName evidence="6">SEC14-like protein 2</fullName>
    </recommendedName>
</protein>
<accession>A0AAV6TRH3</accession>
<name>A0AAV6TRH3_9ARAC</name>
<dbReference type="SUPFAM" id="SSF101576">
    <property type="entry name" value="Supernatant protein factor (SPF), C-terminal domain"/>
    <property type="match status" value="1"/>
</dbReference>
<dbReference type="Gene3D" id="3.40.525.10">
    <property type="entry name" value="CRAL-TRIO lipid binding domain"/>
    <property type="match status" value="1"/>
</dbReference>
<evidence type="ECO:0008006" key="6">
    <source>
        <dbReference type="Google" id="ProtNLM"/>
    </source>
</evidence>
<reference evidence="4 5" key="1">
    <citation type="journal article" date="2022" name="Nat. Ecol. Evol.">
        <title>A masculinizing supergene underlies an exaggerated male reproductive morph in a spider.</title>
        <authorList>
            <person name="Hendrickx F."/>
            <person name="De Corte Z."/>
            <person name="Sonet G."/>
            <person name="Van Belleghem S.M."/>
            <person name="Kostlbacher S."/>
            <person name="Vangestel C."/>
        </authorList>
    </citation>
    <scope>NUCLEOTIDE SEQUENCE [LARGE SCALE GENOMIC DNA]</scope>
    <source>
        <strain evidence="4">W744_W776</strain>
    </source>
</reference>
<sequence length="684" mass="75639">MEETQVEELRRRLKGKMSSELYNDDNMFIRFLRARGHNVDAAENMLKNHIKWRNEIKYDTILTDYTPHKFAKTAYFSLSRMGNDLEEAPVSLFHFGNLDSKGMVKSIKTQDMELYAAYYLEKKVEAMKEVSAKTGKHIDKWVLIFDFENFSLASATHKPTLEFFGALTSLYEGNFPERLKTAYIINNSYYFSLFWAVLKPILSPSTATKFHILGKTGWQEELLKAISPDVLPVYYGGNRTDPDGDPMCKSVLKYGGPVPESLYQFANQTGSARIPGAKKLTVARSSKSEVPVHVPSPGSTLDWEFTLMTRDIGFGLLYKDHRKTEAVIPQQRIETSEATESGMFKCEKSGTYIIEFDNTFSWLHSKEIYYTFKIFQFSIGRLPILPLSAASSPSLYRPPPLPPSIGRLLTLPLSAASSPSLYRPPPSLPHSAPSLPSLYRPPSSPSHYRPPPLPPSIGRLLNLPLSQSAAFSPSLYRPPPHPPSIGRLLTLPLSAASSPSLYRPPPHPPTIGRLLSLPLSAASSTSHYPPTQDGANWGEPPTIAIGRLLTLPLSAASSPSLYRPPPHPPTIGRLLSLPLSAASSTSHYRNRPPSHPPSIGRLLTLPLSAASSPSLYRPPPHPPSIDRLLNLPLSQSAASSPSLHRSPPQPPFIGRLLNLPLSAASSPSHYRSIDLPLSHLSIKE</sequence>
<organism evidence="4 5">
    <name type="scientific">Oedothorax gibbosus</name>
    <dbReference type="NCBI Taxonomy" id="931172"/>
    <lineage>
        <taxon>Eukaryota</taxon>
        <taxon>Metazoa</taxon>
        <taxon>Ecdysozoa</taxon>
        <taxon>Arthropoda</taxon>
        <taxon>Chelicerata</taxon>
        <taxon>Arachnida</taxon>
        <taxon>Araneae</taxon>
        <taxon>Araneomorphae</taxon>
        <taxon>Entelegynae</taxon>
        <taxon>Araneoidea</taxon>
        <taxon>Linyphiidae</taxon>
        <taxon>Erigoninae</taxon>
        <taxon>Oedothorax</taxon>
    </lineage>
</organism>
<keyword evidence="5" id="KW-1185">Reference proteome</keyword>
<dbReference type="InterPro" id="IPR051064">
    <property type="entry name" value="SEC14/CRAL-TRIO_domain"/>
</dbReference>
<feature type="region of interest" description="Disordered" evidence="1">
    <location>
        <begin position="582"/>
        <end position="601"/>
    </location>
</feature>
<dbReference type="InterPro" id="IPR036865">
    <property type="entry name" value="CRAL-TRIO_dom_sf"/>
</dbReference>
<feature type="domain" description="GOLD" evidence="3">
    <location>
        <begin position="259"/>
        <end position="374"/>
    </location>
</feature>
<dbReference type="InterPro" id="IPR036273">
    <property type="entry name" value="CRAL/TRIO_N_dom_sf"/>
</dbReference>
<dbReference type="SUPFAM" id="SSF52087">
    <property type="entry name" value="CRAL/TRIO domain"/>
    <property type="match status" value="1"/>
</dbReference>
<evidence type="ECO:0000256" key="1">
    <source>
        <dbReference type="SAM" id="MobiDB-lite"/>
    </source>
</evidence>
<feature type="compositionally biased region" description="Low complexity" evidence="1">
    <location>
        <begin position="429"/>
        <end position="441"/>
    </location>
</feature>
<dbReference type="InterPro" id="IPR001251">
    <property type="entry name" value="CRAL-TRIO_dom"/>
</dbReference>
<feature type="region of interest" description="Disordered" evidence="1">
    <location>
        <begin position="422"/>
        <end position="451"/>
    </location>
</feature>
<dbReference type="PANTHER" id="PTHR23324:SF83">
    <property type="entry name" value="SEC14-LIKE PROTEIN 2"/>
    <property type="match status" value="1"/>
</dbReference>
<feature type="domain" description="CRAL-TRIO" evidence="2">
    <location>
        <begin position="68"/>
        <end position="243"/>
    </location>
</feature>
<dbReference type="Pfam" id="PF00650">
    <property type="entry name" value="CRAL_TRIO"/>
    <property type="match status" value="1"/>
</dbReference>
<dbReference type="PROSITE" id="PS50191">
    <property type="entry name" value="CRAL_TRIO"/>
    <property type="match status" value="1"/>
</dbReference>
<dbReference type="SMART" id="SM01100">
    <property type="entry name" value="CRAL_TRIO_N"/>
    <property type="match status" value="1"/>
</dbReference>
<dbReference type="InterPro" id="IPR036598">
    <property type="entry name" value="GOLD_dom_sf"/>
</dbReference>
<feature type="region of interest" description="Disordered" evidence="1">
    <location>
        <begin position="522"/>
        <end position="541"/>
    </location>
</feature>
<proteinExistence type="predicted"/>
<evidence type="ECO:0000313" key="4">
    <source>
        <dbReference type="EMBL" id="KAG8174499.1"/>
    </source>
</evidence>
<dbReference type="GO" id="GO:0005737">
    <property type="term" value="C:cytoplasm"/>
    <property type="evidence" value="ECO:0007669"/>
    <property type="project" value="TreeGrafter"/>
</dbReference>
<dbReference type="CDD" id="cd00170">
    <property type="entry name" value="SEC14"/>
    <property type="match status" value="1"/>
</dbReference>
<dbReference type="PRINTS" id="PR01217">
    <property type="entry name" value="PRICHEXTENSN"/>
</dbReference>
<evidence type="ECO:0000259" key="3">
    <source>
        <dbReference type="PROSITE" id="PS50866"/>
    </source>
</evidence>
<evidence type="ECO:0000313" key="5">
    <source>
        <dbReference type="Proteomes" id="UP000827092"/>
    </source>
</evidence>
<comment type="caution">
    <text evidence="4">The sequence shown here is derived from an EMBL/GenBank/DDBJ whole genome shotgun (WGS) entry which is preliminary data.</text>
</comment>